<dbReference type="InterPro" id="IPR041484">
    <property type="entry name" value="TetR_C_25"/>
</dbReference>
<dbReference type="InterPro" id="IPR009057">
    <property type="entry name" value="Homeodomain-like_sf"/>
</dbReference>
<evidence type="ECO:0000256" key="2">
    <source>
        <dbReference type="ARBA" id="ARBA00023125"/>
    </source>
</evidence>
<dbReference type="Gene3D" id="1.10.357.10">
    <property type="entry name" value="Tetracycline Repressor, domain 2"/>
    <property type="match status" value="1"/>
</dbReference>
<dbReference type="SUPFAM" id="SSF46689">
    <property type="entry name" value="Homeodomain-like"/>
    <property type="match status" value="1"/>
</dbReference>
<dbReference type="Pfam" id="PF17933">
    <property type="entry name" value="TetR_C_25"/>
    <property type="match status" value="1"/>
</dbReference>
<dbReference type="PANTHER" id="PTHR30055">
    <property type="entry name" value="HTH-TYPE TRANSCRIPTIONAL REGULATOR RUTR"/>
    <property type="match status" value="1"/>
</dbReference>
<feature type="DNA-binding region" description="H-T-H motif" evidence="4">
    <location>
        <begin position="46"/>
        <end position="65"/>
    </location>
</feature>
<evidence type="ECO:0000313" key="8">
    <source>
        <dbReference type="Proteomes" id="UP000650511"/>
    </source>
</evidence>
<dbReference type="PROSITE" id="PS50977">
    <property type="entry name" value="HTH_TETR_2"/>
    <property type="match status" value="1"/>
</dbReference>
<feature type="domain" description="HTH tetR-type" evidence="6">
    <location>
        <begin position="23"/>
        <end position="83"/>
    </location>
</feature>
<dbReference type="Proteomes" id="UP000650511">
    <property type="component" value="Unassembled WGS sequence"/>
</dbReference>
<proteinExistence type="predicted"/>
<dbReference type="Pfam" id="PF00440">
    <property type="entry name" value="TetR_N"/>
    <property type="match status" value="1"/>
</dbReference>
<dbReference type="InterPro" id="IPR050109">
    <property type="entry name" value="HTH-type_TetR-like_transc_reg"/>
</dbReference>
<dbReference type="PRINTS" id="PR00455">
    <property type="entry name" value="HTHTETR"/>
</dbReference>
<organism evidence="7 8">
    <name type="scientific">Egicoccus halophilus</name>
    <dbReference type="NCBI Taxonomy" id="1670830"/>
    <lineage>
        <taxon>Bacteria</taxon>
        <taxon>Bacillati</taxon>
        <taxon>Actinomycetota</taxon>
        <taxon>Nitriliruptoria</taxon>
        <taxon>Egicoccales</taxon>
        <taxon>Egicoccaceae</taxon>
        <taxon>Egicoccus</taxon>
    </lineage>
</organism>
<dbReference type="GO" id="GO:0003700">
    <property type="term" value="F:DNA-binding transcription factor activity"/>
    <property type="evidence" value="ECO:0007669"/>
    <property type="project" value="TreeGrafter"/>
</dbReference>
<dbReference type="GO" id="GO:0000976">
    <property type="term" value="F:transcription cis-regulatory region binding"/>
    <property type="evidence" value="ECO:0007669"/>
    <property type="project" value="TreeGrafter"/>
</dbReference>
<gene>
    <name evidence="7" type="ORF">GCM10011354_25250</name>
</gene>
<keyword evidence="1" id="KW-0805">Transcription regulation</keyword>
<dbReference type="EMBL" id="BMHA01000009">
    <property type="protein sequence ID" value="GGI07670.1"/>
    <property type="molecule type" value="Genomic_DNA"/>
</dbReference>
<evidence type="ECO:0000259" key="6">
    <source>
        <dbReference type="PROSITE" id="PS50977"/>
    </source>
</evidence>
<name>A0A8J3ABI6_9ACTN</name>
<keyword evidence="3" id="KW-0804">Transcription</keyword>
<evidence type="ECO:0000313" key="7">
    <source>
        <dbReference type="EMBL" id="GGI07670.1"/>
    </source>
</evidence>
<dbReference type="PANTHER" id="PTHR30055:SF234">
    <property type="entry name" value="HTH-TYPE TRANSCRIPTIONAL REGULATOR BETI"/>
    <property type="match status" value="1"/>
</dbReference>
<evidence type="ECO:0000256" key="3">
    <source>
        <dbReference type="ARBA" id="ARBA00023163"/>
    </source>
</evidence>
<accession>A0A8J3ABI6</accession>
<dbReference type="AlphaFoldDB" id="A0A8J3ABI6"/>
<reference evidence="7" key="2">
    <citation type="submission" date="2020-09" db="EMBL/GenBank/DDBJ databases">
        <authorList>
            <person name="Sun Q."/>
            <person name="Zhou Y."/>
        </authorList>
    </citation>
    <scope>NUCLEOTIDE SEQUENCE</scope>
    <source>
        <strain evidence="7">CGMCC 1.14988</strain>
    </source>
</reference>
<evidence type="ECO:0000256" key="1">
    <source>
        <dbReference type="ARBA" id="ARBA00023015"/>
    </source>
</evidence>
<comment type="caution">
    <text evidence="7">The sequence shown here is derived from an EMBL/GenBank/DDBJ whole genome shotgun (WGS) entry which is preliminary data.</text>
</comment>
<evidence type="ECO:0000256" key="4">
    <source>
        <dbReference type="PROSITE-ProRule" id="PRU00335"/>
    </source>
</evidence>
<reference evidence="7" key="1">
    <citation type="journal article" date="2014" name="Int. J. Syst. Evol. Microbiol.">
        <title>Complete genome sequence of Corynebacterium casei LMG S-19264T (=DSM 44701T), isolated from a smear-ripened cheese.</title>
        <authorList>
            <consortium name="US DOE Joint Genome Institute (JGI-PGF)"/>
            <person name="Walter F."/>
            <person name="Albersmeier A."/>
            <person name="Kalinowski J."/>
            <person name="Ruckert C."/>
        </authorList>
    </citation>
    <scope>NUCLEOTIDE SEQUENCE</scope>
    <source>
        <strain evidence="7">CGMCC 1.14988</strain>
    </source>
</reference>
<dbReference type="InterPro" id="IPR001647">
    <property type="entry name" value="HTH_TetR"/>
</dbReference>
<sequence length="230" mass="24568">MFSVLNMSSVEAGPPTGETDADRTARARIRDTAIRCFAESGVAATSVRAIAKAARVSPALVIHHFGSKDALRVACDQHVAALVREQKVTAMAEGPSLDPLAAFRVYREGPPLLPYLARTLVDGSPHVAELIDEMVADAVGYLQTGVDAGMLTPSDHPYGRAAVLTLWSLGALVLHEHTRRLLDVDLLGDPQAATDYFLPALELFGEGLLTRQAYDAIQASMSHPAREDGS</sequence>
<keyword evidence="8" id="KW-1185">Reference proteome</keyword>
<feature type="region of interest" description="Disordered" evidence="5">
    <location>
        <begin position="1"/>
        <end position="24"/>
    </location>
</feature>
<keyword evidence="2 4" id="KW-0238">DNA-binding</keyword>
<evidence type="ECO:0000256" key="5">
    <source>
        <dbReference type="SAM" id="MobiDB-lite"/>
    </source>
</evidence>
<protein>
    <submittedName>
        <fullName evidence="7">TetR family transcriptional regulator</fullName>
    </submittedName>
</protein>